<protein>
    <submittedName>
        <fullName evidence="1">Uncharacterized protein</fullName>
    </submittedName>
</protein>
<name>A0AA43PCX1_9LACT</name>
<evidence type="ECO:0000313" key="2">
    <source>
        <dbReference type="Proteomes" id="UP001157396"/>
    </source>
</evidence>
<organism evidence="1 2">
    <name type="scientific">Lactococcus garvieae</name>
    <dbReference type="NCBI Taxonomy" id="1363"/>
    <lineage>
        <taxon>Bacteria</taxon>
        <taxon>Bacillati</taxon>
        <taxon>Bacillota</taxon>
        <taxon>Bacilli</taxon>
        <taxon>Lactobacillales</taxon>
        <taxon>Streptococcaceae</taxon>
        <taxon>Lactococcus</taxon>
    </lineage>
</organism>
<dbReference type="AlphaFoldDB" id="A0AA43PCX1"/>
<comment type="caution">
    <text evidence="1">The sequence shown here is derived from an EMBL/GenBank/DDBJ whole genome shotgun (WGS) entry which is preliminary data.</text>
</comment>
<gene>
    <name evidence="1" type="ORF">QHR29_03035</name>
</gene>
<accession>A0AA43PCX1</accession>
<sequence length="86" mass="9612">MAYNKKEARGKIQKLGELMTAKKYDEAWTSAGDLNAYLKANKDVMTGSDYEAINGILKNYYNINNQLEAVGKRAYGMGQKALNTQL</sequence>
<reference evidence="1" key="1">
    <citation type="submission" date="2023-04" db="EMBL/GenBank/DDBJ databases">
        <title>Genomic analysis of Lactococcus garvieae isolates.</title>
        <authorList>
            <person name="Zhanghang C."/>
        </authorList>
    </citation>
    <scope>NUCLEOTIDE SEQUENCE</scope>
    <source>
        <strain evidence="1">ZB-1</strain>
    </source>
</reference>
<dbReference type="RefSeq" id="WP_265149399.1">
    <property type="nucleotide sequence ID" value="NZ_AP026069.1"/>
</dbReference>
<dbReference type="EMBL" id="JARYTV010000002">
    <property type="protein sequence ID" value="MDH7959441.1"/>
    <property type="molecule type" value="Genomic_DNA"/>
</dbReference>
<evidence type="ECO:0000313" key="1">
    <source>
        <dbReference type="EMBL" id="MDH7959441.1"/>
    </source>
</evidence>
<dbReference type="Proteomes" id="UP001157396">
    <property type="component" value="Unassembled WGS sequence"/>
</dbReference>
<proteinExistence type="predicted"/>